<keyword evidence="3" id="KW-1185">Reference proteome</keyword>
<name>A0A9D3LLA7_ANGAN</name>
<evidence type="ECO:0000313" key="3">
    <source>
        <dbReference type="Proteomes" id="UP001044222"/>
    </source>
</evidence>
<feature type="compositionally biased region" description="Basic and acidic residues" evidence="1">
    <location>
        <begin position="137"/>
        <end position="161"/>
    </location>
</feature>
<reference evidence="2" key="1">
    <citation type="submission" date="2021-01" db="EMBL/GenBank/DDBJ databases">
        <title>A chromosome-scale assembly of European eel, Anguilla anguilla.</title>
        <authorList>
            <person name="Henkel C."/>
            <person name="Jong-Raadsen S.A."/>
            <person name="Dufour S."/>
            <person name="Weltzien F.-A."/>
            <person name="Palstra A.P."/>
            <person name="Pelster B."/>
            <person name="Spaink H.P."/>
            <person name="Van Den Thillart G.E."/>
            <person name="Jansen H."/>
            <person name="Zahm M."/>
            <person name="Klopp C."/>
            <person name="Cedric C."/>
            <person name="Louis A."/>
            <person name="Berthelot C."/>
            <person name="Parey E."/>
            <person name="Roest Crollius H."/>
            <person name="Montfort J."/>
            <person name="Robinson-Rechavi M."/>
            <person name="Bucao C."/>
            <person name="Bouchez O."/>
            <person name="Gislard M."/>
            <person name="Lluch J."/>
            <person name="Milhes M."/>
            <person name="Lampietro C."/>
            <person name="Lopez Roques C."/>
            <person name="Donnadieu C."/>
            <person name="Braasch I."/>
            <person name="Desvignes T."/>
            <person name="Postlethwait J."/>
            <person name="Bobe J."/>
            <person name="Guiguen Y."/>
            <person name="Dirks R."/>
        </authorList>
    </citation>
    <scope>NUCLEOTIDE SEQUENCE</scope>
    <source>
        <strain evidence="2">Tag_6206</strain>
        <tissue evidence="2">Liver</tissue>
    </source>
</reference>
<feature type="region of interest" description="Disordered" evidence="1">
    <location>
        <begin position="26"/>
        <end position="46"/>
    </location>
</feature>
<dbReference type="AlphaFoldDB" id="A0A9D3LLA7"/>
<comment type="caution">
    <text evidence="2">The sequence shown here is derived from an EMBL/GenBank/DDBJ whole genome shotgun (WGS) entry which is preliminary data.</text>
</comment>
<dbReference type="Proteomes" id="UP001044222">
    <property type="component" value="Chromosome 18"/>
</dbReference>
<dbReference type="OrthoDB" id="9215016at2759"/>
<gene>
    <name evidence="2" type="ORF">ANANG_G00299330</name>
</gene>
<organism evidence="2 3">
    <name type="scientific">Anguilla anguilla</name>
    <name type="common">European freshwater eel</name>
    <name type="synonym">Muraena anguilla</name>
    <dbReference type="NCBI Taxonomy" id="7936"/>
    <lineage>
        <taxon>Eukaryota</taxon>
        <taxon>Metazoa</taxon>
        <taxon>Chordata</taxon>
        <taxon>Craniata</taxon>
        <taxon>Vertebrata</taxon>
        <taxon>Euteleostomi</taxon>
        <taxon>Actinopterygii</taxon>
        <taxon>Neopterygii</taxon>
        <taxon>Teleostei</taxon>
        <taxon>Anguilliformes</taxon>
        <taxon>Anguillidae</taxon>
        <taxon>Anguilla</taxon>
    </lineage>
</organism>
<accession>A0A9D3LLA7</accession>
<feature type="compositionally biased region" description="Basic residues" evidence="1">
    <location>
        <begin position="35"/>
        <end position="45"/>
    </location>
</feature>
<sequence>MWAFSTAAGRVSNLRKSLDLAGERHKQLQNLQRSKPSRSAKKAHGRAGGLGVCVLPSIPESPALQVPKRSPAQTRAAPFLCKLPLRKIFSPRASASGSKAVMDSFIYENWRVHPRGPAPRWAFEDDRARGRESLCERLDKRPGEDAHKRSVSREGLGDQRHGNGTRRRCSAVIRGGRSKGRKRKEGHALAEPGKEMKSLSIRDFYKRCKIDCWKKINGCSVFKA</sequence>
<evidence type="ECO:0000313" key="2">
    <source>
        <dbReference type="EMBL" id="KAG5831010.1"/>
    </source>
</evidence>
<protein>
    <submittedName>
        <fullName evidence="2">Uncharacterized protein</fullName>
    </submittedName>
</protein>
<dbReference type="EMBL" id="JAFIRN010000018">
    <property type="protein sequence ID" value="KAG5831010.1"/>
    <property type="molecule type" value="Genomic_DNA"/>
</dbReference>
<evidence type="ECO:0000256" key="1">
    <source>
        <dbReference type="SAM" id="MobiDB-lite"/>
    </source>
</evidence>
<proteinExistence type="predicted"/>
<feature type="region of interest" description="Disordered" evidence="1">
    <location>
        <begin position="137"/>
        <end position="169"/>
    </location>
</feature>